<dbReference type="Proteomes" id="UP000011713">
    <property type="component" value="Unassembled WGS sequence"/>
</dbReference>
<organism evidence="1 2">
    <name type="scientific">Hyaloperonospora arabidopsidis (strain Emoy2)</name>
    <name type="common">Downy mildew agent</name>
    <name type="synonym">Peronospora arabidopsidis</name>
    <dbReference type="NCBI Taxonomy" id="559515"/>
    <lineage>
        <taxon>Eukaryota</taxon>
        <taxon>Sar</taxon>
        <taxon>Stramenopiles</taxon>
        <taxon>Oomycota</taxon>
        <taxon>Peronosporomycetes</taxon>
        <taxon>Peronosporales</taxon>
        <taxon>Peronosporaceae</taxon>
        <taxon>Hyaloperonospora</taxon>
    </lineage>
</organism>
<dbReference type="OMA" id="WICDEDG"/>
<dbReference type="EMBL" id="JH598678">
    <property type="status" value="NOT_ANNOTATED_CDS"/>
    <property type="molecule type" value="Genomic_DNA"/>
</dbReference>
<dbReference type="AlphaFoldDB" id="M4BRY4"/>
<evidence type="ECO:0000313" key="1">
    <source>
        <dbReference type="EnsemblProtists" id="HpaP809174"/>
    </source>
</evidence>
<name>M4BRY4_HYAAE</name>
<dbReference type="InParanoid" id="M4BRY4"/>
<sequence length="200" mass="22145">MPAEIRSFWATFNWSENPWIRDQSGNILAKPTFNRIEACPLEQLGLERTGPADIFLKIPQSANPPRPHSAATLQRCSTAVLLASPTIAVGQSIRQHSAPRLCHAPPALSTYIWSLTREGIIAGQTSDDAQDPTQTITLNQGDDGVHWRCTGPIPKLTVGSNVEQRALIHDLQERGLVFAAHPHLHKFPWYLPDKTPNRAI</sequence>
<proteinExistence type="predicted"/>
<dbReference type="HOGENOM" id="CLU_118328_0_0_1"/>
<dbReference type="VEuPathDB" id="FungiDB:HpaG809174"/>
<protein>
    <recommendedName>
        <fullName evidence="3">RxLR effector candidate protein</fullName>
    </recommendedName>
</protein>
<reference evidence="1" key="2">
    <citation type="submission" date="2015-06" db="UniProtKB">
        <authorList>
            <consortium name="EnsemblProtists"/>
        </authorList>
    </citation>
    <scope>IDENTIFICATION</scope>
    <source>
        <strain evidence="1">Emoy2</strain>
    </source>
</reference>
<accession>M4BRY4</accession>
<evidence type="ECO:0008006" key="3">
    <source>
        <dbReference type="Google" id="ProtNLM"/>
    </source>
</evidence>
<dbReference type="EnsemblProtists" id="HpaT809174">
    <property type="protein sequence ID" value="HpaP809174"/>
    <property type="gene ID" value="HpaG809174"/>
</dbReference>
<evidence type="ECO:0000313" key="2">
    <source>
        <dbReference type="Proteomes" id="UP000011713"/>
    </source>
</evidence>
<keyword evidence="2" id="KW-1185">Reference proteome</keyword>
<reference evidence="2" key="1">
    <citation type="journal article" date="2010" name="Science">
        <title>Signatures of adaptation to obligate biotrophy in the Hyaloperonospora arabidopsidis genome.</title>
        <authorList>
            <person name="Baxter L."/>
            <person name="Tripathy S."/>
            <person name="Ishaque N."/>
            <person name="Boot N."/>
            <person name="Cabral A."/>
            <person name="Kemen E."/>
            <person name="Thines M."/>
            <person name="Ah-Fong A."/>
            <person name="Anderson R."/>
            <person name="Badejoko W."/>
            <person name="Bittner-Eddy P."/>
            <person name="Boore J.L."/>
            <person name="Chibucos M.C."/>
            <person name="Coates M."/>
            <person name="Dehal P."/>
            <person name="Delehaunty K."/>
            <person name="Dong S."/>
            <person name="Downton P."/>
            <person name="Dumas B."/>
            <person name="Fabro G."/>
            <person name="Fronick C."/>
            <person name="Fuerstenberg S.I."/>
            <person name="Fulton L."/>
            <person name="Gaulin E."/>
            <person name="Govers F."/>
            <person name="Hughes L."/>
            <person name="Humphray S."/>
            <person name="Jiang R.H."/>
            <person name="Judelson H."/>
            <person name="Kamoun S."/>
            <person name="Kyung K."/>
            <person name="Meijer H."/>
            <person name="Minx P."/>
            <person name="Morris P."/>
            <person name="Nelson J."/>
            <person name="Phuntumart V."/>
            <person name="Qutob D."/>
            <person name="Rehmany A."/>
            <person name="Rougon-Cardoso A."/>
            <person name="Ryden P."/>
            <person name="Torto-Alalibo T."/>
            <person name="Studholme D."/>
            <person name="Wang Y."/>
            <person name="Win J."/>
            <person name="Wood J."/>
            <person name="Clifton S.W."/>
            <person name="Rogers J."/>
            <person name="Van den Ackerveken G."/>
            <person name="Jones J.D."/>
            <person name="McDowell J.M."/>
            <person name="Beynon J."/>
            <person name="Tyler B.M."/>
        </authorList>
    </citation>
    <scope>NUCLEOTIDE SEQUENCE [LARGE SCALE GENOMIC DNA]</scope>
    <source>
        <strain evidence="2">Emoy2</strain>
    </source>
</reference>